<feature type="region of interest" description="Disordered" evidence="1">
    <location>
        <begin position="387"/>
        <end position="547"/>
    </location>
</feature>
<feature type="region of interest" description="Disordered" evidence="1">
    <location>
        <begin position="2190"/>
        <end position="2211"/>
    </location>
</feature>
<keyword evidence="5" id="KW-1185">Reference proteome</keyword>
<feature type="region of interest" description="Disordered" evidence="1">
    <location>
        <begin position="2128"/>
        <end position="2148"/>
    </location>
</feature>
<dbReference type="SUPFAM" id="SSF56672">
    <property type="entry name" value="DNA/RNA polymerases"/>
    <property type="match status" value="3"/>
</dbReference>
<keyword evidence="2" id="KW-0472">Membrane</keyword>
<dbReference type="EMBL" id="FMWP01000107">
    <property type="protein sequence ID" value="SDA00699.1"/>
    <property type="molecule type" value="Genomic_DNA"/>
</dbReference>
<evidence type="ECO:0000313" key="5">
    <source>
        <dbReference type="Proteomes" id="UP000249723"/>
    </source>
</evidence>
<feature type="domain" description="Reverse transcriptase" evidence="3">
    <location>
        <begin position="3794"/>
        <end position="4079"/>
    </location>
</feature>
<dbReference type="Proteomes" id="UP000249723">
    <property type="component" value="Unassembled WGS sequence"/>
</dbReference>
<feature type="compositionally biased region" description="Acidic residues" evidence="1">
    <location>
        <begin position="473"/>
        <end position="492"/>
    </location>
</feature>
<feature type="compositionally biased region" description="Basic and acidic residues" evidence="1">
    <location>
        <begin position="493"/>
        <end position="503"/>
    </location>
</feature>
<proteinExistence type="predicted"/>
<feature type="compositionally biased region" description="Acidic residues" evidence="1">
    <location>
        <begin position="404"/>
        <end position="429"/>
    </location>
</feature>
<dbReference type="Pfam" id="PF00078">
    <property type="entry name" value="RVT_1"/>
    <property type="match status" value="3"/>
</dbReference>
<feature type="compositionally biased region" description="Low complexity" evidence="1">
    <location>
        <begin position="523"/>
        <end position="533"/>
    </location>
</feature>
<feature type="transmembrane region" description="Helical" evidence="2">
    <location>
        <begin position="4589"/>
        <end position="4609"/>
    </location>
</feature>
<protein>
    <submittedName>
        <fullName evidence="4">BZ3500_MvSof-1268-A1-R1_Chr9g10791 protein</fullName>
    </submittedName>
</protein>
<dbReference type="PROSITE" id="PS50878">
    <property type="entry name" value="RT_POL"/>
    <property type="match status" value="3"/>
</dbReference>
<accession>A0A2X0L5B9</accession>
<dbReference type="STRING" id="289078.A0A2X0L5B9"/>
<feature type="domain" description="Reverse transcriptase" evidence="3">
    <location>
        <begin position="2746"/>
        <end position="3031"/>
    </location>
</feature>
<evidence type="ECO:0000259" key="3">
    <source>
        <dbReference type="PROSITE" id="PS50878"/>
    </source>
</evidence>
<dbReference type="InterPro" id="IPR043502">
    <property type="entry name" value="DNA/RNA_pol_sf"/>
</dbReference>
<sequence length="4660" mass="522956">MSTGDPGSKKTQVTGPATAAPNYAAAASQMAAQTPEQQQQQQQRAKALGSLLQAMGAVPGNRMDRWVQAIYFAELYPVATATSLKFSALNANRSVENIFDYALEVTLSHQSASRATHADKIDLVACVTRLLSPISPICFEPGVPLPDHLAAYQPQILGVQHSSILRNGAAHHRVTVGFVTGEARDAALTTPPALTWRSAKARFAKSHRFHHNMVELRINVGVQGVPSMDAIIKSFQSLVQDLSGKGHSCQLVQVLRVISVDNASAFAHVAGDYSAFLHFDDDSLFQRPNTTLKEILPSRIDLPTRGIPVTALRHDYEKEAACGRCHFVGHVGTCGLDQERKRKEAHNGIINSNKNTITHNTNIAEAEAPIPVLVVNRIASQNHFAGLEVEEGQEEEVTGQGEQGPEESGEEDAGDKADDEDSEDSEMESEAAAKTEVIKIESEDESVLEDCSGSDGEVIDENEVMADERGETEGEVATEMEEEEVATEVGDVDEARGSTKAENAEATDLGETNRLDNDDDSDATATAATASRESTPHEPTPPLSPETLAKSLREGEEWDRIRANWVEQARLERDQSIERRLNAETPLVRHNFATWDEDGEIRSINIRGTAAKFKKQVMKRSQTAADLSDPSDEPTDAKRVIIKGKSRVVVKDGIEGRRVTRSMSAAAAMQVEVTKVDRGKGRGVAEEKRWSDHEPEDDRLDLDYPLMIKHTIITWNGRRGMGVPEKRRNIYTYLSTFKASAILLQEHFIRPQFWQLIKDEYEGKLFINQHCLTLIPADSPLIDAELLRTHSALDGRLLVTSFRLRGDIKILEINNLYAPVDPKQRAKFFDKLILHKTQKSHLRLLGGDLNDCPRPEVDRRNQSRRGHHWPILMGKLDSAYTDCIRYKHPITPSFTRPNPNRKRPNSFSRLDYFLLQRAHQKRLDQASTIYDYPKDLSDHRPVLIVLALSDDLDAALPQLSLPTTSNQLHRINTTTFKTVEFQRMMEGWLEGASGEDPVRELEEVLEACRDRGGEMARRLHRERTERMEYLVGRVQDLEALPVWGEAETAEWTRTSEELKRAVEERARLLRIRAHVPEIASEERLSRPVHAKLAARNSDSKITALRLGNGELTHDIDVALDHTQAHFQRLYHIEPRDPERVDRLRDELLVPIRAARTCDDPRSDPLFLRRLSEAQIDLLQQPITEDEVVAAIGTTHPGRSPGPSGVPYELYQTAPEAWSKVLTKAYNAMIERGSLSPKQGQGLVRLIFKRHKKNVDRAELSSYRPITLRECDYKIFTKVYVARLNQILPDLLPPQQHGFVKDRRSADAALHLRLLIEELGARRTEFPAAALLSLDQSSAYDLVEHDWIFAIFDALGAPTTFLRVLRMLYSGDSTSARYIINGFLTAPVRLTCGLGQGDPASSSVWDIVFQPFLDALHRRNIALNLSIPALHPYPQSRAITSLAFADDVVVAVAGLESLNLLDDLALDWRHATNGRLNTDKTVVLPIGRRWDPGERPIVVKAAGESLEWIGLPFDPSGDTELAYANLIERLEATLEAVQHRWLTHHTRAFYVNRYAIPKILHFLAADIPPPEVVKKLDDMLVDFVRGGKGRTSYGRDIVFTAKNKGGLGVIRMRDVVDAVAARLWDVLLGGSGAIWQGLARASLQRAQPDLDLATDLWPHPSTPIPNDLHPRWHAALGVPKLHDAQVNPRALTTANLLALPTLLGSLHTPIRGRQTIDAVHVPDYLRLQGYPKVADLYRRELYAGGGFHLWTPPADVLGDNSEYDRRGLPQRLAIAAWYRFTVDRHKNTPLAAAVAAGRLNVPPRIGTSAPLEAIIPKPVARFAMEQRLPDPVLPQQASQYTLLNMARPYTVRRIRRVLNAKAFTNMLGLKGPPQPDDLRSFWKAVNSKALTAREREVWFKLILRFTPTRKLQHEQKHDTSPACLVCEAPVDDTDHYFFGCVDSRNIWTAARGVLCDALGCDTIEDAEYTTLQRLFGLPKLKAKLSEQEGAGRTIEIFTGMVLEMISSGRWRMQKHGTRMESLERRRVVLEERMKLRAGGARGGRGQVSRESTPRSPSWPPLSPETLAKSLREGAEWDRANAEAAARVQAEKEAIINAQLDAEEPLVRHQFAEWGQEDGQLRFINIRGTGSGSNKKMKRSQTVADLSDPSDDPVDIKRVLNRVKGRAGKEVAGQGKRVTRSMSAAAAMQVEGAKAKAEKGKGVEEEKRWSDHEPEDDILPEFPLFEDDTTAKSTWNVRRCMGIPEKRRNIYTYLSTFKASAILLQEHFIKPELWQCIKDEYEGKVFISKHCLTLIPADSPLIDAEILRTHSALDGRILVTSFRLRGDIRILEINNIYAPVDTKQRLTFFDKLHFHRTQSTHLRLLGGDLNDCPLPAIDRRNQGRHGHHWPILIGKLDSPYTDCIRFKHPLTPSFTRPNIVRKRPKSFSRLDYFLLQRTHQKRLVQASTIYDHPKDLSDHRPVSIVLVLSDERGDAAQPNNSLPTTSNQLHRINAATFKTAEFQGMLEGWLEGASGEEPVGELEVVLGNCAKEGRELARREHRERVERMAVLVGRVQDLEALPVMGDEETAEWTRTTEELRRAVNERARQLRIRAHVPEIATEERLSRPVHAKLAARSSDSKITALRLPNGELTHDIDVALDHTQAHFQRLYDLEPRDRDHVERLRDDFLAPIRSARTCDDPSSDPLFLRRLSEAHIELLQQPITEDEVVAAIATTHPGRSPGPSGVPYELYHTAPRAWAKALSRAFNAMTERGSLSPKQGQGLARLLFKHHKIGADRAELSSYRPITLRECDYKLFTKVYVARLNHVLPDLLPPQQHGFVKGRRSADASFHLRLLIEELGARGTEFPDAALLSLDQSSAYDLVEHEWIFAIFDALGAPAAFQRVLRMLYSGDSTTARYIINGFLTPPVRLTCGLGQGDPASSSVWDVVFQPFLDALHRRGIALNLSLPTIHPYPQSRAITSLAFADDVVVAVAGSESLNLLDDLALDWRLATNGRLNTDKTVVLPIGCRWEAGDRPLVVKAEGESLEWIGLSFDPTGNTELANVNLVARLEAVLDSARDRGLTHHTRAFYVNRYAIPKILHILSADIPPLEVVKELDRILADFVRGGKRRSCYGKDVVFTPRFKGGLGVMRMQDVVDSVAARVWDVLLGGSDAIWQGLARAAIVRAHPAPDFDLATDAWPCDYTPIRTDLHPRWQAVLKVPSTHNAQVKPRTLTLANLLALPIKLHTLHYLPGAPAVSRPPYDADYAAFAIYAKVADLFRRELYPGGGFHLWTPPTDVVVSNSEYDQRGRPQREHIVAWYRHAINRLRFTPIAQPVAAVRINGPPRVRPTTPLESILPHPIDPPQRFPRPALPDQSTQYNLLSMDRPYTIRRVRRVLNAKAFTDTIGFRDSLQPDDLKGFWKGVNSKALTAREREVWFKLVRNFTPTRSLQFHQKHDDSPACLVCGAPKDDREHYFFDCVDSRNVWIAARGVLCDALGLDTIDNTHYTAVQRMFGLPKLKASLRDQEGAGRTIEIFTGLVLEMISSGRWGTQKWGTRLEGVGRRRIILEESRVDEVYQRLEGTAPLGDVYDAALRAVAVAGHARYRSTRADMRRLRAESQSVMEALEARGEHMNEAERDAYALAKSRLDQLAVKEAQWLRIRAHVPSVDSREGQSASIRTRLNRRSRQTSIVSLEDVDGTETVDMQEALGIASRHAQSLFTPDPARGDPTNARRSLLDPIRAAKCYDDDRSDPTFGRRLPRQARVALDEPFTLLEVEAALKKTDSGRSPGPSGIPYELFKALPTYFAPKLLDLFNSIWEGGKMTASLAEGLVRLLPKNKPGANLKSLGAYRPITLRETTYKVLSKVLVARLNGVLGELLPPAQHGFMPSRRSADAGSHLTLLLEKLKSLGTDVFPEGALLSLDQQSAYDRVDHAWIFEVFEAFGFGERFISLLRALYDPETLGVRYLVNGFPTDLVRLLCGLGQGDPLSCPVWNITYQPFLDALVRRGIALDLQKVWPGGPRAQLTHLAFADDAVVVVESPAALSKLQTLSQTWYEATNGKTNTDKTLVLPLGPNWLRDETAQALPTVQEGESFKWCGYAFFRHGDSKLFWTHVLDRIKAKARAARDRTLSPSGKVFYANAHIISTVLHVLSFDIPPQWFIKAAETALTDFVWGGAGRNTVARDFVFQAREDGGLGLISIGDIVHSVALRFWDAVAGSDEAIWAPLARESWRSLVAATRDFSPWGFFSSTARVEKLYRDSTRWGAVVAAARVTVPTIKSELLTLPELLSLPPRLPSLYAEGAQHAYDDADAVAKFAQIADLYWRDEGKGWALVGHRRGFWQHSKEPALQHEHVWSRVGQLLKAKALLPKTALRPARIPLKEAPRPRCFNFFGLSRPFTIRKLRRLVNKVRFPGREDRVKRFPDGTSQSDRKRFWRWLHDRFASAVEQDTHWRLMYDVTPTRKRQHTQGHASSPTCLFCGNDAAVIETVSHYFFECAYSTSFWGGVLRILLDKLGIEDTDVDPSTFTPEQLTMGLPLLRGRGRTTSKWMWVRLACAIGFQRLHLLRWRVHQRFELDNVVAPPSLPSALRAFERDFLSRAGFVPGVRDWEWKAAHLSLSLLCAVAIFVLGWIGKPGRSSLRWRLYRSFALVKIYGMDREERSLVFLPALETQPREDIRRCRGDE</sequence>
<name>A0A2X0L5B9_9BASI</name>
<evidence type="ECO:0000313" key="4">
    <source>
        <dbReference type="EMBL" id="SDA00699.1"/>
    </source>
</evidence>
<keyword evidence="2" id="KW-1133">Transmembrane helix</keyword>
<organism evidence="4 5">
    <name type="scientific">Microbotryum saponariae</name>
    <dbReference type="NCBI Taxonomy" id="289078"/>
    <lineage>
        <taxon>Eukaryota</taxon>
        <taxon>Fungi</taxon>
        <taxon>Dikarya</taxon>
        <taxon>Basidiomycota</taxon>
        <taxon>Pucciniomycotina</taxon>
        <taxon>Microbotryomycetes</taxon>
        <taxon>Microbotryales</taxon>
        <taxon>Microbotryaceae</taxon>
        <taxon>Microbotryum</taxon>
    </lineage>
</organism>
<dbReference type="PANTHER" id="PTHR19446">
    <property type="entry name" value="REVERSE TRANSCRIPTASES"/>
    <property type="match status" value="1"/>
</dbReference>
<reference evidence="5" key="1">
    <citation type="submission" date="2016-10" db="EMBL/GenBank/DDBJ databases">
        <authorList>
            <person name="Jeantristanb JTB J.-T."/>
            <person name="Ricardo R."/>
        </authorList>
    </citation>
    <scope>NUCLEOTIDE SEQUENCE [LARGE SCALE GENOMIC DNA]</scope>
</reference>
<feature type="region of interest" description="Disordered" evidence="1">
    <location>
        <begin position="2036"/>
        <end position="2063"/>
    </location>
</feature>
<dbReference type="SUPFAM" id="SSF56219">
    <property type="entry name" value="DNase I-like"/>
    <property type="match status" value="2"/>
</dbReference>
<feature type="region of interest" description="Disordered" evidence="1">
    <location>
        <begin position="1"/>
        <end position="41"/>
    </location>
</feature>
<feature type="compositionally biased region" description="Low complexity" evidence="1">
    <location>
        <begin position="17"/>
        <end position="41"/>
    </location>
</feature>
<dbReference type="Gene3D" id="3.60.10.10">
    <property type="entry name" value="Endonuclease/exonuclease/phosphatase"/>
    <property type="match status" value="2"/>
</dbReference>
<gene>
    <name evidence="4" type="ORF">BZ3500_MVSOF-1268-A1-R1_CHR9G10791</name>
</gene>
<feature type="compositionally biased region" description="Basic and acidic residues" evidence="1">
    <location>
        <begin position="2191"/>
        <end position="2210"/>
    </location>
</feature>
<keyword evidence="2" id="KW-0812">Transmembrane</keyword>
<dbReference type="InterPro" id="IPR005135">
    <property type="entry name" value="Endo/exonuclease/phosphatase"/>
</dbReference>
<dbReference type="Pfam" id="PF03372">
    <property type="entry name" value="Exo_endo_phos"/>
    <property type="match status" value="1"/>
</dbReference>
<dbReference type="CDD" id="cd01650">
    <property type="entry name" value="RT_nLTR_like"/>
    <property type="match status" value="3"/>
</dbReference>
<dbReference type="GO" id="GO:0003824">
    <property type="term" value="F:catalytic activity"/>
    <property type="evidence" value="ECO:0007669"/>
    <property type="project" value="InterPro"/>
</dbReference>
<dbReference type="InterPro" id="IPR000477">
    <property type="entry name" value="RT_dom"/>
</dbReference>
<evidence type="ECO:0000256" key="2">
    <source>
        <dbReference type="SAM" id="Phobius"/>
    </source>
</evidence>
<feature type="compositionally biased region" description="Polar residues" evidence="1">
    <location>
        <begin position="1"/>
        <end position="15"/>
    </location>
</feature>
<feature type="domain" description="Reverse transcriptase" evidence="3">
    <location>
        <begin position="1227"/>
        <end position="1512"/>
    </location>
</feature>
<evidence type="ECO:0000256" key="1">
    <source>
        <dbReference type="SAM" id="MobiDB-lite"/>
    </source>
</evidence>
<feature type="compositionally biased region" description="Acidic residues" evidence="1">
    <location>
        <begin position="388"/>
        <end position="397"/>
    </location>
</feature>
<feature type="compositionally biased region" description="Basic and acidic residues" evidence="1">
    <location>
        <begin position="431"/>
        <end position="441"/>
    </location>
</feature>
<dbReference type="InterPro" id="IPR036691">
    <property type="entry name" value="Endo/exonu/phosph_ase_sf"/>
</dbReference>